<evidence type="ECO:0000313" key="2">
    <source>
        <dbReference type="Proteomes" id="UP001177021"/>
    </source>
</evidence>
<evidence type="ECO:0000313" key="1">
    <source>
        <dbReference type="EMBL" id="CAJ2649712.1"/>
    </source>
</evidence>
<keyword evidence="2" id="KW-1185">Reference proteome</keyword>
<dbReference type="EMBL" id="CASHSV030000109">
    <property type="protein sequence ID" value="CAJ2649712.1"/>
    <property type="molecule type" value="Genomic_DNA"/>
</dbReference>
<accession>A0ACB0K1Q2</accession>
<comment type="caution">
    <text evidence="1">The sequence shown here is derived from an EMBL/GenBank/DDBJ whole genome shotgun (WGS) entry which is preliminary data.</text>
</comment>
<name>A0ACB0K1Q2_TRIPR</name>
<dbReference type="Proteomes" id="UP001177021">
    <property type="component" value="Unassembled WGS sequence"/>
</dbReference>
<reference evidence="1" key="1">
    <citation type="submission" date="2023-10" db="EMBL/GenBank/DDBJ databases">
        <authorList>
            <person name="Rodriguez Cubillos JULIANA M."/>
            <person name="De Vega J."/>
        </authorList>
    </citation>
    <scope>NUCLEOTIDE SEQUENCE</scope>
</reference>
<organism evidence="1 2">
    <name type="scientific">Trifolium pratense</name>
    <name type="common">Red clover</name>
    <dbReference type="NCBI Taxonomy" id="57577"/>
    <lineage>
        <taxon>Eukaryota</taxon>
        <taxon>Viridiplantae</taxon>
        <taxon>Streptophyta</taxon>
        <taxon>Embryophyta</taxon>
        <taxon>Tracheophyta</taxon>
        <taxon>Spermatophyta</taxon>
        <taxon>Magnoliopsida</taxon>
        <taxon>eudicotyledons</taxon>
        <taxon>Gunneridae</taxon>
        <taxon>Pentapetalae</taxon>
        <taxon>rosids</taxon>
        <taxon>fabids</taxon>
        <taxon>Fabales</taxon>
        <taxon>Fabaceae</taxon>
        <taxon>Papilionoideae</taxon>
        <taxon>50 kb inversion clade</taxon>
        <taxon>NPAAA clade</taxon>
        <taxon>Hologalegina</taxon>
        <taxon>IRL clade</taxon>
        <taxon>Trifolieae</taxon>
        <taxon>Trifolium</taxon>
    </lineage>
</organism>
<protein>
    <submittedName>
        <fullName evidence="1">Uncharacterized protein</fullName>
    </submittedName>
</protein>
<sequence>MVSTKSIGKYRVRETIGEGTFSKVKLAFNSSNGEKVAIKVIDKQMVLKNNLRYQVQSEITTMKLLNHPNIVRIHEVIGTKTKIYIVMEYVSGGQLLDKMSYANKLDECEARKLFQQLIDTVDYCHNKGVYHRDLKPENLLLDSKGNLKVSDFGLSALAKFDDVLNTKCGSPCYVAPEVRSSGGGECLGVRGNIWQQQRAKEILGLPNRKRASHGLYGIHVLLLILTLILPHEQVLMNKGYDGAAVDVWSCGVILFELLAGFLPFDDQNLMGLYHKICRAEYTCPPWFTISQKKLIAKILEPRSEKRITISDIIENEWFKKDYQPVRVCEFDTIINLDEDSAAFDSIEEKTTNSTITKSSSFINAFQLIAMFQDFDLSSLFEEQDHKKQITMLGSQHTISETVEKIEAAATDVRLSVEKMNNFKMKMHPKLSMTRCSRSYFDLSAEVIEVAPTHCVIQISKSAGDLRMYNRFCESLSSLLKENSNMPSQGPDSVDQCDAGSIEKQDAECYEKPNSEDIRGYKSA</sequence>
<gene>
    <name evidence="1" type="ORF">MILVUS5_LOCUS17747</name>
</gene>
<proteinExistence type="predicted"/>